<evidence type="ECO:0000313" key="2">
    <source>
        <dbReference type="EMBL" id="KAK8153678.1"/>
    </source>
</evidence>
<protein>
    <recommendedName>
        <fullName evidence="4">Secreted protein</fullName>
    </recommendedName>
</protein>
<name>A0ABR1XGK8_9PEZI</name>
<keyword evidence="3" id="KW-1185">Reference proteome</keyword>
<dbReference type="Proteomes" id="UP001456524">
    <property type="component" value="Unassembled WGS sequence"/>
</dbReference>
<evidence type="ECO:0000313" key="3">
    <source>
        <dbReference type="Proteomes" id="UP001456524"/>
    </source>
</evidence>
<accession>A0ABR1XGK8</accession>
<organism evidence="2 3">
    <name type="scientific">Phyllosticta citrichinensis</name>
    <dbReference type="NCBI Taxonomy" id="1130410"/>
    <lineage>
        <taxon>Eukaryota</taxon>
        <taxon>Fungi</taxon>
        <taxon>Dikarya</taxon>
        <taxon>Ascomycota</taxon>
        <taxon>Pezizomycotina</taxon>
        <taxon>Dothideomycetes</taxon>
        <taxon>Dothideomycetes incertae sedis</taxon>
        <taxon>Botryosphaeriales</taxon>
        <taxon>Phyllostictaceae</taxon>
        <taxon>Phyllosticta</taxon>
    </lineage>
</organism>
<comment type="caution">
    <text evidence="2">The sequence shown here is derived from an EMBL/GenBank/DDBJ whole genome shotgun (WGS) entry which is preliminary data.</text>
</comment>
<gene>
    <name evidence="2" type="ORF">IWX90DRAFT_75165</name>
</gene>
<feature type="chain" id="PRO_5046578378" description="Secreted protein" evidence="1">
    <location>
        <begin position="20"/>
        <end position="161"/>
    </location>
</feature>
<sequence length="161" mass="18763">MGCLALRWTLLRCLMYTTAWMCKKYTQREELMRESNVLRSRKLFWTDEKSHSPTTLPYLLPTYPVVPLTHSFIHPSIHPLSTRSLCMPDSLPFFSASPLSLFYMRVPATRHQVCLFLSDRLLLRPSRQPSAVRRPSSSFAFWHLAFARLSAVRFPPAHQPK</sequence>
<evidence type="ECO:0008006" key="4">
    <source>
        <dbReference type="Google" id="ProtNLM"/>
    </source>
</evidence>
<reference evidence="2 3" key="1">
    <citation type="journal article" date="2022" name="G3 (Bethesda)">
        <title>Enemy or ally: a genomic approach to elucidate the lifestyle of Phyllosticta citrichinaensis.</title>
        <authorList>
            <person name="Buijs V.A."/>
            <person name="Groenewald J.Z."/>
            <person name="Haridas S."/>
            <person name="LaButti K.M."/>
            <person name="Lipzen A."/>
            <person name="Martin F.M."/>
            <person name="Barry K."/>
            <person name="Grigoriev I.V."/>
            <person name="Crous P.W."/>
            <person name="Seidl M.F."/>
        </authorList>
    </citation>
    <scope>NUCLEOTIDE SEQUENCE [LARGE SCALE GENOMIC DNA]</scope>
    <source>
        <strain evidence="2 3">CBS 129764</strain>
    </source>
</reference>
<dbReference type="EMBL" id="JBBWUH010000012">
    <property type="protein sequence ID" value="KAK8153678.1"/>
    <property type="molecule type" value="Genomic_DNA"/>
</dbReference>
<proteinExistence type="predicted"/>
<evidence type="ECO:0000256" key="1">
    <source>
        <dbReference type="SAM" id="SignalP"/>
    </source>
</evidence>
<feature type="signal peptide" evidence="1">
    <location>
        <begin position="1"/>
        <end position="19"/>
    </location>
</feature>
<keyword evidence="1" id="KW-0732">Signal</keyword>